<dbReference type="EMBL" id="NMQA01000251">
    <property type="protein sequence ID" value="PLZ96264.1"/>
    <property type="molecule type" value="Genomic_DNA"/>
</dbReference>
<dbReference type="RefSeq" id="WP_102174381.1">
    <property type="nucleotide sequence ID" value="NZ_NMQA01000251.1"/>
</dbReference>
<evidence type="ECO:0000313" key="2">
    <source>
        <dbReference type="Proteomes" id="UP000235025"/>
    </source>
</evidence>
<reference evidence="1 2" key="1">
    <citation type="submission" date="2017-07" db="EMBL/GenBank/DDBJ databases">
        <title>Genomes of Fischerella (Mastigocladus) sp. strains.</title>
        <authorList>
            <person name="Miller S.R."/>
        </authorList>
    </citation>
    <scope>NUCLEOTIDE SEQUENCE [LARGE SCALE GENOMIC DNA]</scope>
    <source>
        <strain evidence="1 2">CCMEE 5268</strain>
    </source>
</reference>
<dbReference type="GO" id="GO:0009644">
    <property type="term" value="P:response to high light intensity"/>
    <property type="evidence" value="ECO:0007669"/>
    <property type="project" value="InterPro"/>
</dbReference>
<sequence>MFAVFVVFTCNYLGQAKFNQVRGKLIVLHTQTINFFCDRLGIDRMTRQNLIRLAHANGKRLGLIS</sequence>
<accession>A0A2N6KCA8</accession>
<evidence type="ECO:0000313" key="1">
    <source>
        <dbReference type="EMBL" id="PLZ96264.1"/>
    </source>
</evidence>
<protein>
    <submittedName>
        <fullName evidence="1">Electron transporter</fullName>
    </submittedName>
</protein>
<dbReference type="GO" id="GO:0009773">
    <property type="term" value="P:photosynthetic electron transport in photosystem I"/>
    <property type="evidence" value="ECO:0007669"/>
    <property type="project" value="InterPro"/>
</dbReference>
<dbReference type="PANTHER" id="PTHR35709:SF1">
    <property type="entry name" value="PROTEIN PROTON GRADIENT REGULATION 5, CHLOROPLASTIC"/>
    <property type="match status" value="1"/>
</dbReference>
<name>A0A2N6KCA8_9CYAN</name>
<dbReference type="GO" id="GO:0009055">
    <property type="term" value="F:electron transfer activity"/>
    <property type="evidence" value="ECO:0007669"/>
    <property type="project" value="TreeGrafter"/>
</dbReference>
<dbReference type="PANTHER" id="PTHR35709">
    <property type="entry name" value="PROTEIN PROTON GRADIENT REGULATION 5, CHLOROPLASTIC"/>
    <property type="match status" value="1"/>
</dbReference>
<dbReference type="Proteomes" id="UP000235025">
    <property type="component" value="Unassembled WGS sequence"/>
</dbReference>
<organism evidence="1 2">
    <name type="scientific">Fischerella thermalis CCMEE 5268</name>
    <dbReference type="NCBI Taxonomy" id="2019662"/>
    <lineage>
        <taxon>Bacteria</taxon>
        <taxon>Bacillati</taxon>
        <taxon>Cyanobacteriota</taxon>
        <taxon>Cyanophyceae</taxon>
        <taxon>Nostocales</taxon>
        <taxon>Hapalosiphonaceae</taxon>
        <taxon>Fischerella</taxon>
    </lineage>
</organism>
<dbReference type="InterPro" id="IPR037497">
    <property type="entry name" value="PGR5"/>
</dbReference>
<gene>
    <name evidence="1" type="ORF">CEN50_19305</name>
</gene>
<proteinExistence type="predicted"/>
<comment type="caution">
    <text evidence="1">The sequence shown here is derived from an EMBL/GenBank/DDBJ whole genome shotgun (WGS) entry which is preliminary data.</text>
</comment>
<dbReference type="AlphaFoldDB" id="A0A2N6KCA8"/>